<dbReference type="RefSeq" id="WP_254086022.1">
    <property type="nucleotide sequence ID" value="NZ_JAHESE010000022.1"/>
</dbReference>
<accession>A0AAP2DZH8</accession>
<dbReference type="PANTHER" id="PTHR22916">
    <property type="entry name" value="GLYCOSYLTRANSFERASE"/>
    <property type="match status" value="1"/>
</dbReference>
<reference evidence="2 3" key="1">
    <citation type="submission" date="2021-05" db="EMBL/GenBank/DDBJ databases">
        <title>A Polyphasic approach of four new species of the genus Ohtaekwangia: Ohtaekwangia histidinii sp. nov., Ohtaekwangia cretensis sp. nov., Ohtaekwangia indiensis sp. nov., Ohtaekwangia reichenbachii sp. nov. from diverse environment.</title>
        <authorList>
            <person name="Octaviana S."/>
        </authorList>
    </citation>
    <scope>NUCLEOTIDE SEQUENCE [LARGE SCALE GENOMIC DNA]</scope>
    <source>
        <strain evidence="2 3">PWU5</strain>
    </source>
</reference>
<name>A0AAP2DZH8_9BACT</name>
<dbReference type="InterPro" id="IPR001173">
    <property type="entry name" value="Glyco_trans_2-like"/>
</dbReference>
<dbReference type="PANTHER" id="PTHR22916:SF3">
    <property type="entry name" value="UDP-GLCNAC:BETAGAL BETA-1,3-N-ACETYLGLUCOSAMINYLTRANSFERASE-LIKE PROTEIN 1"/>
    <property type="match status" value="1"/>
</dbReference>
<evidence type="ECO:0000313" key="3">
    <source>
        <dbReference type="Proteomes" id="UP001319080"/>
    </source>
</evidence>
<feature type="domain" description="Glycosyltransferase 2-like" evidence="1">
    <location>
        <begin position="5"/>
        <end position="142"/>
    </location>
</feature>
<gene>
    <name evidence="2" type="ORF">KK062_19555</name>
</gene>
<dbReference type="InterPro" id="IPR029044">
    <property type="entry name" value="Nucleotide-diphossugar_trans"/>
</dbReference>
<dbReference type="AlphaFoldDB" id="A0AAP2DZH8"/>
<evidence type="ECO:0000259" key="1">
    <source>
        <dbReference type="Pfam" id="PF00535"/>
    </source>
</evidence>
<dbReference type="SUPFAM" id="SSF53448">
    <property type="entry name" value="Nucleotide-diphospho-sugar transferases"/>
    <property type="match status" value="1"/>
</dbReference>
<evidence type="ECO:0000313" key="2">
    <source>
        <dbReference type="EMBL" id="MBT1710450.1"/>
    </source>
</evidence>
<organism evidence="2 3">
    <name type="scientific">Dawidia cretensis</name>
    <dbReference type="NCBI Taxonomy" id="2782350"/>
    <lineage>
        <taxon>Bacteria</taxon>
        <taxon>Pseudomonadati</taxon>
        <taxon>Bacteroidota</taxon>
        <taxon>Cytophagia</taxon>
        <taxon>Cytophagales</taxon>
        <taxon>Chryseotaleaceae</taxon>
        <taxon>Dawidia</taxon>
    </lineage>
</organism>
<dbReference type="EMBL" id="JAHESE010000022">
    <property type="protein sequence ID" value="MBT1710450.1"/>
    <property type="molecule type" value="Genomic_DNA"/>
</dbReference>
<dbReference type="Gene3D" id="3.90.550.10">
    <property type="entry name" value="Spore Coat Polysaccharide Biosynthesis Protein SpsA, Chain A"/>
    <property type="match status" value="1"/>
</dbReference>
<dbReference type="Pfam" id="PF00535">
    <property type="entry name" value="Glycos_transf_2"/>
    <property type="match status" value="1"/>
</dbReference>
<comment type="caution">
    <text evidence="2">The sequence shown here is derived from an EMBL/GenBank/DDBJ whole genome shotgun (WGS) entry which is preliminary data.</text>
</comment>
<keyword evidence="3" id="KW-1185">Reference proteome</keyword>
<proteinExistence type="predicted"/>
<dbReference type="CDD" id="cd00761">
    <property type="entry name" value="Glyco_tranf_GTA_type"/>
    <property type="match status" value="1"/>
</dbReference>
<sequence length="304" mass="35068">MKKVSVIITTYNAEKTIARTLNSVLRQEGIGKAFTLELIVIDDCSTDDTLGILETFNLDIQQFFSTPANSGGPNKGRNIGLRHATGDYICFLDHDDLWQPHKIRLQLKAAEHVPIVTGSYSTTNTYTGVHTQAENLEMTRFFEPNETFLKKLCKEKIDVQNTYLGTVMIHRDLKHVLFEEHFGMLDFDWTLRLFEHRASAEISAHVVTRVVDGSNLSLNAEYRKKDYYYSLMCLESFEKRYPREVALALKRINGSRARYCYLQGNMPEARKYLRKAMPGMKETLYYITSYAGSQWVRRNFPVFG</sequence>
<dbReference type="Proteomes" id="UP001319080">
    <property type="component" value="Unassembled WGS sequence"/>
</dbReference>
<dbReference type="GO" id="GO:0016758">
    <property type="term" value="F:hexosyltransferase activity"/>
    <property type="evidence" value="ECO:0007669"/>
    <property type="project" value="UniProtKB-ARBA"/>
</dbReference>
<protein>
    <submittedName>
        <fullName evidence="2">Glycosyltransferase family 2 protein</fullName>
    </submittedName>
</protein>